<comment type="catalytic activity">
    <reaction evidence="3">
        <text>2 GTP = 3',3'-c-di-GMP + 2 diphosphate</text>
        <dbReference type="Rhea" id="RHEA:24898"/>
        <dbReference type="ChEBI" id="CHEBI:33019"/>
        <dbReference type="ChEBI" id="CHEBI:37565"/>
        <dbReference type="ChEBI" id="CHEBI:58805"/>
        <dbReference type="EC" id="2.7.7.65"/>
    </reaction>
</comment>
<dbReference type="EMBL" id="JACHET010000001">
    <property type="protein sequence ID" value="MBB6185404.1"/>
    <property type="molecule type" value="Genomic_DNA"/>
</dbReference>
<dbReference type="InterPro" id="IPR000160">
    <property type="entry name" value="GGDEF_dom"/>
</dbReference>
<dbReference type="PROSITE" id="PS50887">
    <property type="entry name" value="GGDEF"/>
    <property type="match status" value="1"/>
</dbReference>
<sequence length="391" mass="42030">MTGLSSRALTYRYLIALGLIAVCTVFSHLILGRVLREDDGSAAVAAMSTRQVVLAERIAEMADEYADGSAQAHAVLHVSLAQFEKEYRLLSSDEGSASFMAYGKPRALALYRDGLGQDIERFIALAKRIDTGAPGDPQFVGALDALRSLAREQLPDGLDAVATVHVKAGEVHLQRMEMLQHAILAIVLLVLLFEALGIFRPMIRRIVRYARQLQDLATRDVLTGLCNRREFQDRVAAVREAPVSTSEVAVLMLDVDHFKSINDRYGHAVGDIVLTRLGAHLQGILRGGDIAGRIGGEEFALALPATSRDGALKMAERLRVEVAAMAPPDEAPDLKVTVSIGVAALGPGAEATLDEALRMADGALYRAKRNGRNRIECADASDAVATARTGG</sequence>
<dbReference type="Proteomes" id="UP000560000">
    <property type="component" value="Unassembled WGS sequence"/>
</dbReference>
<dbReference type="NCBIfam" id="TIGR00254">
    <property type="entry name" value="GGDEF"/>
    <property type="match status" value="1"/>
</dbReference>
<dbReference type="GO" id="GO:1902201">
    <property type="term" value="P:negative regulation of bacterial-type flagellum-dependent cell motility"/>
    <property type="evidence" value="ECO:0007669"/>
    <property type="project" value="TreeGrafter"/>
</dbReference>
<dbReference type="InterPro" id="IPR043128">
    <property type="entry name" value="Rev_trsase/Diguanyl_cyclase"/>
</dbReference>
<keyword evidence="4" id="KW-0812">Transmembrane</keyword>
<dbReference type="AlphaFoldDB" id="A0A841KTY2"/>
<evidence type="ECO:0000256" key="1">
    <source>
        <dbReference type="ARBA" id="ARBA00001946"/>
    </source>
</evidence>
<dbReference type="GO" id="GO:0043709">
    <property type="term" value="P:cell adhesion involved in single-species biofilm formation"/>
    <property type="evidence" value="ECO:0007669"/>
    <property type="project" value="TreeGrafter"/>
</dbReference>
<dbReference type="OrthoDB" id="8807260at2"/>
<dbReference type="SUPFAM" id="SSF55073">
    <property type="entry name" value="Nucleotide cyclase"/>
    <property type="match status" value="1"/>
</dbReference>
<evidence type="ECO:0000256" key="4">
    <source>
        <dbReference type="SAM" id="Phobius"/>
    </source>
</evidence>
<comment type="cofactor">
    <cofactor evidence="1">
        <name>Mg(2+)</name>
        <dbReference type="ChEBI" id="CHEBI:18420"/>
    </cofactor>
</comment>
<dbReference type="EC" id="2.7.7.65" evidence="2"/>
<evidence type="ECO:0000313" key="7">
    <source>
        <dbReference type="Proteomes" id="UP000560000"/>
    </source>
</evidence>
<dbReference type="SMART" id="SM00267">
    <property type="entry name" value="GGDEF"/>
    <property type="match status" value="1"/>
</dbReference>
<dbReference type="InterPro" id="IPR029787">
    <property type="entry name" value="Nucleotide_cyclase"/>
</dbReference>
<gene>
    <name evidence="6" type="ORF">HNQ86_002749</name>
</gene>
<dbReference type="GO" id="GO:0052621">
    <property type="term" value="F:diguanylate cyclase activity"/>
    <property type="evidence" value="ECO:0007669"/>
    <property type="project" value="UniProtKB-EC"/>
</dbReference>
<name>A0A841KTY2_9GAMM</name>
<dbReference type="FunFam" id="3.30.70.270:FF:000001">
    <property type="entry name" value="Diguanylate cyclase domain protein"/>
    <property type="match status" value="1"/>
</dbReference>
<dbReference type="InterPro" id="IPR050469">
    <property type="entry name" value="Diguanylate_Cyclase"/>
</dbReference>
<evidence type="ECO:0000256" key="2">
    <source>
        <dbReference type="ARBA" id="ARBA00012528"/>
    </source>
</evidence>
<keyword evidence="4" id="KW-0472">Membrane</keyword>
<evidence type="ECO:0000313" key="6">
    <source>
        <dbReference type="EMBL" id="MBB6185404.1"/>
    </source>
</evidence>
<accession>A0A841KTY2</accession>
<proteinExistence type="predicted"/>
<dbReference type="RefSeq" id="WP_052395069.1">
    <property type="nucleotide sequence ID" value="NZ_JACHET010000001.1"/>
</dbReference>
<feature type="transmembrane region" description="Helical" evidence="4">
    <location>
        <begin position="178"/>
        <end position="199"/>
    </location>
</feature>
<dbReference type="Gene3D" id="3.30.70.270">
    <property type="match status" value="1"/>
</dbReference>
<organism evidence="6 7">
    <name type="scientific">Oleiagrimonas soli</name>
    <dbReference type="NCBI Taxonomy" id="1543381"/>
    <lineage>
        <taxon>Bacteria</taxon>
        <taxon>Pseudomonadati</taxon>
        <taxon>Pseudomonadota</taxon>
        <taxon>Gammaproteobacteria</taxon>
        <taxon>Lysobacterales</taxon>
        <taxon>Rhodanobacteraceae</taxon>
        <taxon>Oleiagrimonas</taxon>
    </lineage>
</organism>
<comment type="caution">
    <text evidence="6">The sequence shown here is derived from an EMBL/GenBank/DDBJ whole genome shotgun (WGS) entry which is preliminary data.</text>
</comment>
<dbReference type="GO" id="GO:0005886">
    <property type="term" value="C:plasma membrane"/>
    <property type="evidence" value="ECO:0007669"/>
    <property type="project" value="TreeGrafter"/>
</dbReference>
<dbReference type="PANTHER" id="PTHR45138:SF9">
    <property type="entry name" value="DIGUANYLATE CYCLASE DGCM-RELATED"/>
    <property type="match status" value="1"/>
</dbReference>
<dbReference type="PANTHER" id="PTHR45138">
    <property type="entry name" value="REGULATORY COMPONENTS OF SENSORY TRANSDUCTION SYSTEM"/>
    <property type="match status" value="1"/>
</dbReference>
<feature type="domain" description="GGDEF" evidence="5">
    <location>
        <begin position="246"/>
        <end position="380"/>
    </location>
</feature>
<evidence type="ECO:0000256" key="3">
    <source>
        <dbReference type="ARBA" id="ARBA00034247"/>
    </source>
</evidence>
<protein>
    <recommendedName>
        <fullName evidence="2">diguanylate cyclase</fullName>
        <ecNumber evidence="2">2.7.7.65</ecNumber>
    </recommendedName>
</protein>
<evidence type="ECO:0000259" key="5">
    <source>
        <dbReference type="PROSITE" id="PS50887"/>
    </source>
</evidence>
<reference evidence="6 7" key="1">
    <citation type="submission" date="2020-08" db="EMBL/GenBank/DDBJ databases">
        <title>Genomic Encyclopedia of Type Strains, Phase IV (KMG-IV): sequencing the most valuable type-strain genomes for metagenomic binning, comparative biology and taxonomic classification.</title>
        <authorList>
            <person name="Goeker M."/>
        </authorList>
    </citation>
    <scope>NUCLEOTIDE SEQUENCE [LARGE SCALE GENOMIC DNA]</scope>
    <source>
        <strain evidence="6 7">DSM 107085</strain>
    </source>
</reference>
<dbReference type="CDD" id="cd01949">
    <property type="entry name" value="GGDEF"/>
    <property type="match status" value="1"/>
</dbReference>
<feature type="transmembrane region" description="Helical" evidence="4">
    <location>
        <begin position="12"/>
        <end position="31"/>
    </location>
</feature>
<keyword evidence="4" id="KW-1133">Transmembrane helix</keyword>
<dbReference type="Pfam" id="PF00990">
    <property type="entry name" value="GGDEF"/>
    <property type="match status" value="1"/>
</dbReference>